<keyword evidence="1" id="KW-0812">Transmembrane</keyword>
<dbReference type="EMBL" id="CP091244">
    <property type="protein sequence ID" value="UJS23526.1"/>
    <property type="molecule type" value="Genomic_DNA"/>
</dbReference>
<evidence type="ECO:0008006" key="4">
    <source>
        <dbReference type="Google" id="ProtNLM"/>
    </source>
</evidence>
<keyword evidence="1" id="KW-1133">Transmembrane helix</keyword>
<dbReference type="Proteomes" id="UP001054801">
    <property type="component" value="Chromosome"/>
</dbReference>
<evidence type="ECO:0000256" key="1">
    <source>
        <dbReference type="SAM" id="Phobius"/>
    </source>
</evidence>
<protein>
    <recommendedName>
        <fullName evidence="4">SxtJ</fullName>
    </recommendedName>
</protein>
<evidence type="ECO:0000313" key="3">
    <source>
        <dbReference type="Proteomes" id="UP001054801"/>
    </source>
</evidence>
<gene>
    <name evidence="2" type="ORF">L2Y54_16475</name>
</gene>
<proteinExistence type="predicted"/>
<feature type="transmembrane region" description="Helical" evidence="1">
    <location>
        <begin position="67"/>
        <end position="85"/>
    </location>
</feature>
<reference evidence="2" key="1">
    <citation type="journal article" date="2022" name="Microorganisms">
        <title>Two New Species of Filamentous Sulfur Bacteria of the Genus Thiothrix, Thiothrix winogradskyi sp. nov. and 'Candidatus Thiothrix sulfatifontis' sp. nov.</title>
        <authorList>
            <person name="Ravin N.V."/>
            <person name="Rossetti S."/>
            <person name="Beletsky A.V."/>
            <person name="Kadnikov V.V."/>
            <person name="Rudenko T.S."/>
            <person name="Smolyakov D.D."/>
            <person name="Moskvitina M.I."/>
            <person name="Gureeva M.V."/>
            <person name="Mardanov A.V."/>
            <person name="Grabovich M.Y."/>
        </authorList>
    </citation>
    <scope>NUCLEOTIDE SEQUENCE</scope>
    <source>
        <strain evidence="2">CT3</strain>
    </source>
</reference>
<organism evidence="2 3">
    <name type="scientific">Thiothrix winogradskyi</name>
    <dbReference type="NCBI Taxonomy" id="96472"/>
    <lineage>
        <taxon>Bacteria</taxon>
        <taxon>Pseudomonadati</taxon>
        <taxon>Pseudomonadota</taxon>
        <taxon>Gammaproteobacteria</taxon>
        <taxon>Thiotrichales</taxon>
        <taxon>Thiotrichaceae</taxon>
        <taxon>Thiothrix</taxon>
    </lineage>
</organism>
<feature type="transmembrane region" description="Helical" evidence="1">
    <location>
        <begin position="91"/>
        <end position="112"/>
    </location>
</feature>
<name>A0ABY3SVK4_9GAMM</name>
<sequence length="121" mass="13820">MHPVIKKTFGGLTRQYFLRQLFFGGLIGAAATAFVVSVGRINPLIPVLLIILATFLYPYSRFVYETIIDFILGKNIIFFNAVLYFSTKAVTMLLCWAFSWAIAPLGLVYLYFHNNRIEQTQ</sequence>
<dbReference type="RefSeq" id="WP_236497702.1">
    <property type="nucleotide sequence ID" value="NZ_CP091244.1"/>
</dbReference>
<feature type="transmembrane region" description="Helical" evidence="1">
    <location>
        <begin position="44"/>
        <end position="60"/>
    </location>
</feature>
<feature type="transmembrane region" description="Helical" evidence="1">
    <location>
        <begin position="21"/>
        <end position="38"/>
    </location>
</feature>
<evidence type="ECO:0000313" key="2">
    <source>
        <dbReference type="EMBL" id="UJS23526.1"/>
    </source>
</evidence>
<keyword evidence="1" id="KW-0472">Membrane</keyword>
<accession>A0ABY3SVK4</accession>
<keyword evidence="3" id="KW-1185">Reference proteome</keyword>